<comment type="function">
    <text evidence="10">Catalyzes the reduction of ribonucleotides to deoxyribonucleotides. May function to provide a pool of deoxyribonucleotide precursors for DNA repair during oxygen limitation and/or for immediate growth after restoration of oxygen.</text>
</comment>
<dbReference type="PANTHER" id="PTHR43371">
    <property type="entry name" value="VITAMIN B12-DEPENDENT RIBONUCLEOTIDE REDUCTASE"/>
    <property type="match status" value="1"/>
</dbReference>
<dbReference type="InterPro" id="IPR050862">
    <property type="entry name" value="RdRp_reductase_class-2"/>
</dbReference>
<evidence type="ECO:0000256" key="10">
    <source>
        <dbReference type="RuleBase" id="RU364064"/>
    </source>
</evidence>
<keyword evidence="14" id="KW-1185">Reference proteome</keyword>
<evidence type="ECO:0000313" key="14">
    <source>
        <dbReference type="Proteomes" id="UP000198104"/>
    </source>
</evidence>
<keyword evidence="5 10" id="KW-0547">Nucleotide-binding</keyword>
<dbReference type="GO" id="GO:0031419">
    <property type="term" value="F:cobalamin binding"/>
    <property type="evidence" value="ECO:0007669"/>
    <property type="project" value="UniProtKB-KW"/>
</dbReference>
<gene>
    <name evidence="13" type="ORF">CBI30_02910</name>
</gene>
<dbReference type="PRINTS" id="PR01183">
    <property type="entry name" value="RIBORDTASEM1"/>
</dbReference>
<evidence type="ECO:0000259" key="12">
    <source>
        <dbReference type="Pfam" id="PF02867"/>
    </source>
</evidence>
<keyword evidence="6 10" id="KW-0560">Oxidoreductase</keyword>
<dbReference type="EMBL" id="NGUO01000004">
    <property type="protein sequence ID" value="OWS72160.1"/>
    <property type="molecule type" value="Genomic_DNA"/>
</dbReference>
<dbReference type="RefSeq" id="WP_088526834.1">
    <property type="nucleotide sequence ID" value="NZ_NGUO01000004.1"/>
</dbReference>
<reference evidence="13 14" key="1">
    <citation type="submission" date="2017-05" db="EMBL/GenBank/DDBJ databases">
        <title>Polynucleobacter sp. MWH-K35W1 isolated from the permanently anoxic monimolimnion of a meromictic lake.</title>
        <authorList>
            <person name="Hahn M.W."/>
        </authorList>
    </citation>
    <scope>NUCLEOTIDE SEQUENCE [LARGE SCALE GENOMIC DNA]</scope>
    <source>
        <strain evidence="13 14">MWH-K35W1</strain>
    </source>
</reference>
<dbReference type="GO" id="GO:0004748">
    <property type="term" value="F:ribonucleoside-diphosphate reductase activity, thioredoxin disulfide as acceptor"/>
    <property type="evidence" value="ECO:0007669"/>
    <property type="project" value="UniProtKB-EC"/>
</dbReference>
<dbReference type="SUPFAM" id="SSF51998">
    <property type="entry name" value="PFL-like glycyl radical enzymes"/>
    <property type="match status" value="1"/>
</dbReference>
<dbReference type="Proteomes" id="UP000198104">
    <property type="component" value="Unassembled WGS sequence"/>
</dbReference>
<evidence type="ECO:0000256" key="4">
    <source>
        <dbReference type="ARBA" id="ARBA00022634"/>
    </source>
</evidence>
<name>A0A254Q025_9BURK</name>
<keyword evidence="3 10" id="KW-0846">Cobalamin</keyword>
<comment type="cofactor">
    <cofactor evidence="1 10">
        <name>adenosylcob(III)alamin</name>
        <dbReference type="ChEBI" id="CHEBI:18408"/>
    </cofactor>
</comment>
<evidence type="ECO:0000313" key="13">
    <source>
        <dbReference type="EMBL" id="OWS72160.1"/>
    </source>
</evidence>
<dbReference type="Gene3D" id="3.20.70.20">
    <property type="match status" value="1"/>
</dbReference>
<dbReference type="EC" id="1.17.4.1" evidence="10"/>
<dbReference type="CDD" id="cd02888">
    <property type="entry name" value="RNR_II_dimer"/>
    <property type="match status" value="1"/>
</dbReference>
<dbReference type="PANTHER" id="PTHR43371:SF1">
    <property type="entry name" value="RIBONUCLEOSIDE-DIPHOSPHATE REDUCTASE"/>
    <property type="match status" value="1"/>
</dbReference>
<keyword evidence="8 10" id="KW-0170">Cobalt</keyword>
<comment type="similarity">
    <text evidence="2 10">Belongs to the ribonucleoside diphosphate reductase class-2 family.</text>
</comment>
<organism evidence="13 14">
    <name type="scientific">Polynucleobacter aenigmaticus</name>
    <dbReference type="NCBI Taxonomy" id="1743164"/>
    <lineage>
        <taxon>Bacteria</taxon>
        <taxon>Pseudomonadati</taxon>
        <taxon>Pseudomonadota</taxon>
        <taxon>Betaproteobacteria</taxon>
        <taxon>Burkholderiales</taxon>
        <taxon>Burkholderiaceae</taxon>
        <taxon>Polynucleobacter</taxon>
    </lineage>
</organism>
<evidence type="ECO:0000256" key="11">
    <source>
        <dbReference type="SAM" id="MobiDB-lite"/>
    </source>
</evidence>
<feature type="domain" description="Ribonucleotide reductase large subunit C-terminal" evidence="12">
    <location>
        <begin position="79"/>
        <end position="574"/>
    </location>
</feature>
<evidence type="ECO:0000256" key="9">
    <source>
        <dbReference type="ARBA" id="ARBA00047754"/>
    </source>
</evidence>
<evidence type="ECO:0000256" key="1">
    <source>
        <dbReference type="ARBA" id="ARBA00001922"/>
    </source>
</evidence>
<evidence type="ECO:0000256" key="6">
    <source>
        <dbReference type="ARBA" id="ARBA00023002"/>
    </source>
</evidence>
<sequence>MLMQPISLDVLSEKYLKSGEVDAQTIYARVAKSLASVEDASIRSEIEQRFLDNFEAGAIGAGRIMSSAGTAIKATLINCFVQPVGDCIQDLDEDGYPGIYEALKQAAETMRRGGGVGYDFSRIRPKGAEVKGTASIASGPCSYINVFDQSCSTVESAGARRGAQMGVLRIDHPDVLEFITAKRTPGRWNNFNVSVGVSDTFMKAVERDGDIELIHKAKPGELLIASGATQRADGLWIYKILKAREIWDAVMQSAYDFAEPGILFLDNINRDNNLYYCESIDATNPCGEQPLPPYGCCDLGPIILPKFVVNPFGFGGEPYFDFEKFTKVVKTQVRMLDNVLDVTYWPLKEQGLEAQSKRRIGVGFTGLGDALIMLKLPYNSTAGRLKAAEISEQLRDISYEASVELAQEKGAFPKLDIEHYLSGGNFASRLSEDLKDKIRKHGLRNSHLLSIAPTGTVSLAFADNASNGIEPPFSWVYTRKKREADGSTKEYAVEDHAWRMYRDLGGDVNELPEYFVTALEMSAEDHILMMEAVQPFIDTAISKTVNVPADYVYDKFKDLYLTAWKSKLKGLATYRPNSILGSVLTVTPSPSDASSVSDLDTEDWRSNPSKKVVDRRPNGELPAVAEKISYWTQDGQKTLYLIISFLTVEGIADGKKASVERAIEFFMPVGQSGESQQWITSSMRMLSLAARGGFLARALSDMKKVAWDRGPVRLGTKKKQDGALAPMWHDSEVAAVAFAIENILAKRGIDEFKASDEFTIGEVDSQKVSSNGLIAGKKCPDCGAHALIKRDGCEYCTSCGFIGTCG</sequence>
<comment type="catalytic activity">
    <reaction evidence="9 10">
        <text>a 2'-deoxyribonucleoside 5'-diphosphate + [thioredoxin]-disulfide + H2O = a ribonucleoside 5'-diphosphate + [thioredoxin]-dithiol</text>
        <dbReference type="Rhea" id="RHEA:23252"/>
        <dbReference type="Rhea" id="RHEA-COMP:10698"/>
        <dbReference type="Rhea" id="RHEA-COMP:10700"/>
        <dbReference type="ChEBI" id="CHEBI:15377"/>
        <dbReference type="ChEBI" id="CHEBI:29950"/>
        <dbReference type="ChEBI" id="CHEBI:50058"/>
        <dbReference type="ChEBI" id="CHEBI:57930"/>
        <dbReference type="ChEBI" id="CHEBI:73316"/>
        <dbReference type="EC" id="1.17.4.1"/>
    </reaction>
</comment>
<protein>
    <recommendedName>
        <fullName evidence="10">Vitamin B12-dependent ribonucleotide reductase</fullName>
        <ecNumber evidence="10">1.17.4.1</ecNumber>
    </recommendedName>
</protein>
<dbReference type="OrthoDB" id="9762933at2"/>
<evidence type="ECO:0000256" key="7">
    <source>
        <dbReference type="ARBA" id="ARBA00023157"/>
    </source>
</evidence>
<comment type="caution">
    <text evidence="13">The sequence shown here is derived from an EMBL/GenBank/DDBJ whole genome shotgun (WGS) entry which is preliminary data.</text>
</comment>
<feature type="region of interest" description="Disordered" evidence="11">
    <location>
        <begin position="587"/>
        <end position="616"/>
    </location>
</feature>
<feature type="compositionally biased region" description="Polar residues" evidence="11">
    <location>
        <begin position="587"/>
        <end position="598"/>
    </location>
</feature>
<keyword evidence="7" id="KW-1015">Disulfide bond</keyword>
<dbReference type="NCBIfam" id="TIGR02504">
    <property type="entry name" value="NrdJ_Z"/>
    <property type="match status" value="1"/>
</dbReference>
<dbReference type="GO" id="GO:0000166">
    <property type="term" value="F:nucleotide binding"/>
    <property type="evidence" value="ECO:0007669"/>
    <property type="project" value="UniProtKB-KW"/>
</dbReference>
<evidence type="ECO:0000256" key="3">
    <source>
        <dbReference type="ARBA" id="ARBA00022628"/>
    </source>
</evidence>
<dbReference type="GO" id="GO:0071897">
    <property type="term" value="P:DNA biosynthetic process"/>
    <property type="evidence" value="ECO:0007669"/>
    <property type="project" value="UniProtKB-KW"/>
</dbReference>
<accession>A0A254Q025</accession>
<evidence type="ECO:0000256" key="2">
    <source>
        <dbReference type="ARBA" id="ARBA00007405"/>
    </source>
</evidence>
<evidence type="ECO:0000256" key="8">
    <source>
        <dbReference type="ARBA" id="ARBA00023285"/>
    </source>
</evidence>
<keyword evidence="4 10" id="KW-0237">DNA synthesis</keyword>
<proteinExistence type="inferred from homology"/>
<dbReference type="InterPro" id="IPR013344">
    <property type="entry name" value="RNR_NrdJ/NrdZ"/>
</dbReference>
<dbReference type="InterPro" id="IPR000788">
    <property type="entry name" value="RNR_lg_C"/>
</dbReference>
<evidence type="ECO:0000256" key="5">
    <source>
        <dbReference type="ARBA" id="ARBA00022741"/>
    </source>
</evidence>
<dbReference type="AlphaFoldDB" id="A0A254Q025"/>
<dbReference type="Pfam" id="PF02867">
    <property type="entry name" value="Ribonuc_red_lgC"/>
    <property type="match status" value="1"/>
</dbReference>